<gene>
    <name evidence="3" type="ORF">FC64_GL000836</name>
</gene>
<dbReference type="GO" id="GO:0003724">
    <property type="term" value="F:RNA helicase activity"/>
    <property type="evidence" value="ECO:0007669"/>
    <property type="project" value="InterPro"/>
</dbReference>
<accession>A0A0R1ZBS7</accession>
<comment type="caution">
    <text evidence="3">The sequence shown here is derived from an EMBL/GenBank/DDBJ whole genome shotgun (WGS) entry which is preliminary data.</text>
</comment>
<dbReference type="GO" id="GO:0003677">
    <property type="term" value="F:DNA binding"/>
    <property type="evidence" value="ECO:0007669"/>
    <property type="project" value="InterPro"/>
</dbReference>
<dbReference type="AlphaFoldDB" id="A0A0R1ZBS7"/>
<sequence length="422" mass="49292">MQQLDKLPLAKDQSIDKKISVLIKRIKNVPEIKRYALIIHDKDSDKDGNAIKPHVHVMLELDKQRSVNKIAKALDDSSERLESMIKKYKRHGIENGYAYLIHQTQGAEKKYQYSPEKVKANFDYPKYIKKLQQRVRVTNKKSDKEFIKEVLNNYLAGKISEIEAKRKVLEANPLMLPRFLRQLDAVKSTKFEIESDEWFKNRSENNKSKSVVWISGHGGTGKTVLAKMIAENVMKSAYYMSGSDKDYFQDYNGEHCVILDEFRPDKISYSDLLKMLDNNRFDVNAPSRYHDKKILADLIIITSPYNPARYYQNDESIRPTVDGFEQLDRRITMTLCVEKDKISLMKYKGYKAEKIPAPGSGKFVREIPYYMEQSNFENYISYIKDDKNYKEKINKIIPKVLEKLHDFEKNIDKNIGLKLGEK</sequence>
<name>A0A0R1ZBS7_9LACO</name>
<evidence type="ECO:0008006" key="5">
    <source>
        <dbReference type="Google" id="ProtNLM"/>
    </source>
</evidence>
<organism evidence="3 4">
    <name type="scientific">Ligilactobacillus araffinosus DSM 20653</name>
    <dbReference type="NCBI Taxonomy" id="1423820"/>
    <lineage>
        <taxon>Bacteria</taxon>
        <taxon>Bacillati</taxon>
        <taxon>Bacillota</taxon>
        <taxon>Bacilli</taxon>
        <taxon>Lactobacillales</taxon>
        <taxon>Lactobacillaceae</taxon>
        <taxon>Ligilactobacillus</taxon>
    </lineage>
</organism>
<dbReference type="InterPro" id="IPR027417">
    <property type="entry name" value="P-loop_NTPase"/>
</dbReference>
<dbReference type="PATRIC" id="fig|1423820.4.peg.855"/>
<dbReference type="EMBL" id="AYYZ01000026">
    <property type="protein sequence ID" value="KRM52129.1"/>
    <property type="molecule type" value="Genomic_DNA"/>
</dbReference>
<proteinExistence type="predicted"/>
<dbReference type="InterPro" id="IPR002631">
    <property type="entry name" value="Plasmid_rep_OBD"/>
</dbReference>
<evidence type="ECO:0000259" key="1">
    <source>
        <dbReference type="Pfam" id="PF00910"/>
    </source>
</evidence>
<reference evidence="3 4" key="1">
    <citation type="journal article" date="2015" name="Genome Announc.">
        <title>Expanding the biotechnology potential of lactobacilli through comparative genomics of 213 strains and associated genera.</title>
        <authorList>
            <person name="Sun Z."/>
            <person name="Harris H.M."/>
            <person name="McCann A."/>
            <person name="Guo C."/>
            <person name="Argimon S."/>
            <person name="Zhang W."/>
            <person name="Yang X."/>
            <person name="Jeffery I.B."/>
            <person name="Cooney J.C."/>
            <person name="Kagawa T.F."/>
            <person name="Liu W."/>
            <person name="Song Y."/>
            <person name="Salvetti E."/>
            <person name="Wrobel A."/>
            <person name="Rasinkangas P."/>
            <person name="Parkhill J."/>
            <person name="Rea M.C."/>
            <person name="O'Sullivan O."/>
            <person name="Ritari J."/>
            <person name="Douillard F.P."/>
            <person name="Paul Ross R."/>
            <person name="Yang R."/>
            <person name="Briner A.E."/>
            <person name="Felis G.E."/>
            <person name="de Vos W.M."/>
            <person name="Barrangou R."/>
            <person name="Klaenhammer T.R."/>
            <person name="Caufield P.W."/>
            <person name="Cui Y."/>
            <person name="Zhang H."/>
            <person name="O'Toole P.W."/>
        </authorList>
    </citation>
    <scope>NUCLEOTIDE SEQUENCE [LARGE SCALE GENOMIC DNA]</scope>
    <source>
        <strain evidence="3 4">DSM 20653</strain>
    </source>
</reference>
<evidence type="ECO:0000313" key="4">
    <source>
        <dbReference type="Proteomes" id="UP000051291"/>
    </source>
</evidence>
<evidence type="ECO:0000313" key="3">
    <source>
        <dbReference type="EMBL" id="KRM52129.1"/>
    </source>
</evidence>
<keyword evidence="4" id="KW-1185">Reference proteome</keyword>
<dbReference type="GO" id="GO:0005727">
    <property type="term" value="C:extrachromosomal circular DNA"/>
    <property type="evidence" value="ECO:0007669"/>
    <property type="project" value="InterPro"/>
</dbReference>
<dbReference type="GO" id="GO:0006260">
    <property type="term" value="P:DNA replication"/>
    <property type="evidence" value="ECO:0007669"/>
    <property type="project" value="InterPro"/>
</dbReference>
<feature type="domain" description="Plasmid replication protein origin binding" evidence="2">
    <location>
        <begin position="34"/>
        <end position="123"/>
    </location>
</feature>
<dbReference type="Gene3D" id="3.40.1310.30">
    <property type="match status" value="1"/>
</dbReference>
<dbReference type="InterPro" id="IPR000605">
    <property type="entry name" value="Helicase_SF3_ssDNA/RNA_vir"/>
</dbReference>
<protein>
    <recommendedName>
        <fullName evidence="5">Replication protein</fullName>
    </recommendedName>
</protein>
<dbReference type="Proteomes" id="UP000051291">
    <property type="component" value="Unassembled WGS sequence"/>
</dbReference>
<dbReference type="SUPFAM" id="SSF52540">
    <property type="entry name" value="P-loop containing nucleoside triphosphate hydrolases"/>
    <property type="match status" value="1"/>
</dbReference>
<dbReference type="Gene3D" id="3.40.50.300">
    <property type="entry name" value="P-loop containing nucleotide triphosphate hydrolases"/>
    <property type="match status" value="1"/>
</dbReference>
<evidence type="ECO:0000259" key="2">
    <source>
        <dbReference type="Pfam" id="PF01719"/>
    </source>
</evidence>
<dbReference type="Pfam" id="PF01719">
    <property type="entry name" value="Rep_OBD"/>
    <property type="match status" value="1"/>
</dbReference>
<dbReference type="STRING" id="1423820.FC64_GL000836"/>
<feature type="domain" description="Helicase superfamily 3 single-stranded DNA/RNA virus" evidence="1">
    <location>
        <begin position="212"/>
        <end position="303"/>
    </location>
</feature>
<dbReference type="GO" id="GO:0003916">
    <property type="term" value="F:DNA topoisomerase activity"/>
    <property type="evidence" value="ECO:0007669"/>
    <property type="project" value="InterPro"/>
</dbReference>
<dbReference type="Pfam" id="PF00910">
    <property type="entry name" value="RNA_helicase"/>
    <property type="match status" value="1"/>
</dbReference>
<dbReference type="GO" id="GO:0003723">
    <property type="term" value="F:RNA binding"/>
    <property type="evidence" value="ECO:0007669"/>
    <property type="project" value="InterPro"/>
</dbReference>